<reference evidence="6 7" key="1">
    <citation type="submission" date="2019-09" db="EMBL/GenBank/DDBJ databases">
        <title>Bird 10,000 Genomes (B10K) Project - Family phase.</title>
        <authorList>
            <person name="Zhang G."/>
        </authorList>
    </citation>
    <scope>NUCLEOTIDE SEQUENCE [LARGE SCALE GENOMIC DNA]</scope>
    <source>
        <strain evidence="6">B10K-DU-001-39</strain>
        <tissue evidence="6">Muscle</tissue>
    </source>
</reference>
<feature type="disulfide bond" evidence="4">
    <location>
        <begin position="30"/>
        <end position="91"/>
    </location>
</feature>
<comment type="caution">
    <text evidence="6">The sequence shown here is derived from an EMBL/GenBank/DDBJ whole genome shotgun (WGS) entry which is preliminary data.</text>
</comment>
<dbReference type="SUPFAM" id="SSF56487">
    <property type="entry name" value="SRCR-like"/>
    <property type="match status" value="2"/>
</dbReference>
<dbReference type="Gene3D" id="3.10.250.10">
    <property type="entry name" value="SRCR-like domain"/>
    <property type="match status" value="2"/>
</dbReference>
<feature type="domain" description="SRCR" evidence="5">
    <location>
        <begin position="130"/>
        <end position="174"/>
    </location>
</feature>
<evidence type="ECO:0000313" key="6">
    <source>
        <dbReference type="EMBL" id="NXL96159.1"/>
    </source>
</evidence>
<evidence type="ECO:0000256" key="4">
    <source>
        <dbReference type="PROSITE-ProRule" id="PRU00196"/>
    </source>
</evidence>
<evidence type="ECO:0000256" key="2">
    <source>
        <dbReference type="ARBA" id="ARBA00022737"/>
    </source>
</evidence>
<feature type="non-terminal residue" evidence="6">
    <location>
        <position position="174"/>
    </location>
</feature>
<dbReference type="OrthoDB" id="536948at2759"/>
<dbReference type="PROSITE" id="PS50287">
    <property type="entry name" value="SRCR_2"/>
    <property type="match status" value="2"/>
</dbReference>
<proteinExistence type="predicted"/>
<organism evidence="6 7">
    <name type="scientific">Alectura lathami</name>
    <name type="common">Australian brush turkey</name>
    <dbReference type="NCBI Taxonomy" id="81907"/>
    <lineage>
        <taxon>Eukaryota</taxon>
        <taxon>Metazoa</taxon>
        <taxon>Chordata</taxon>
        <taxon>Craniata</taxon>
        <taxon>Vertebrata</taxon>
        <taxon>Euteleostomi</taxon>
        <taxon>Archelosauria</taxon>
        <taxon>Archosauria</taxon>
        <taxon>Dinosauria</taxon>
        <taxon>Saurischia</taxon>
        <taxon>Theropoda</taxon>
        <taxon>Coelurosauria</taxon>
        <taxon>Aves</taxon>
        <taxon>Neognathae</taxon>
        <taxon>Galloanserae</taxon>
        <taxon>Galliformes</taxon>
        <taxon>Megapodiidae</taxon>
        <taxon>Alectura</taxon>
    </lineage>
</organism>
<keyword evidence="2" id="KW-0677">Repeat</keyword>
<dbReference type="PRINTS" id="PR00258">
    <property type="entry name" value="SPERACTRCPTR"/>
</dbReference>
<feature type="disulfide bond" evidence="4">
    <location>
        <begin position="17"/>
        <end position="81"/>
    </location>
</feature>
<evidence type="ECO:0000313" key="7">
    <source>
        <dbReference type="Proteomes" id="UP000562322"/>
    </source>
</evidence>
<sequence length="174" mass="18667">CAGRVEVLHNKQWGTVCDDNWDLKSAKVVCKQLGCGTAVSAPGKSHFGRGSDPIWLDDVECTGTEANISHCSLNGWGQHNCNHEEDAGVVCSGMHSACVLQTPYSLCLLCYLETTSPPLLSPAGTNPLQLRLRDGSGSCAGRVEVLYNTTWYSICENSWSSLEAEVVCKQLGCG</sequence>
<accession>A0A7L0WY53</accession>
<name>A0A7L0WY53_ALELA</name>
<dbReference type="Proteomes" id="UP000562322">
    <property type="component" value="Unassembled WGS sequence"/>
</dbReference>
<evidence type="ECO:0000259" key="5">
    <source>
        <dbReference type="PROSITE" id="PS50287"/>
    </source>
</evidence>
<feature type="disulfide bond" evidence="4">
    <location>
        <begin position="61"/>
        <end position="71"/>
    </location>
</feature>
<comment type="caution">
    <text evidence="4">Lacks conserved residue(s) required for the propagation of feature annotation.</text>
</comment>
<dbReference type="GO" id="GO:0016020">
    <property type="term" value="C:membrane"/>
    <property type="evidence" value="ECO:0007669"/>
    <property type="project" value="InterPro"/>
</dbReference>
<dbReference type="PANTHER" id="PTHR19331:SF487">
    <property type="entry name" value="SOLUBLE SCAVENGER RECEPTOR CYSTEINE-RICH DOMAIN-CONTAINING PROTEIN SSC5D"/>
    <property type="match status" value="1"/>
</dbReference>
<keyword evidence="3 4" id="KW-1015">Disulfide bond</keyword>
<evidence type="ECO:0000256" key="3">
    <source>
        <dbReference type="ARBA" id="ARBA00023157"/>
    </source>
</evidence>
<dbReference type="PANTHER" id="PTHR19331">
    <property type="entry name" value="SCAVENGER RECEPTOR DOMAIN-CONTAINING"/>
    <property type="match status" value="1"/>
</dbReference>
<dbReference type="EMBL" id="VXAV01033783">
    <property type="protein sequence ID" value="NXL96159.1"/>
    <property type="molecule type" value="Genomic_DNA"/>
</dbReference>
<dbReference type="InterPro" id="IPR001190">
    <property type="entry name" value="SRCR"/>
</dbReference>
<dbReference type="InterPro" id="IPR036772">
    <property type="entry name" value="SRCR-like_dom_sf"/>
</dbReference>
<dbReference type="AlphaFoldDB" id="A0A7L0WY53"/>
<dbReference type="FunFam" id="3.10.250.10:FF:000001">
    <property type="entry name" value="Lysyl oxidase 4 isoform X1"/>
    <property type="match status" value="1"/>
</dbReference>
<dbReference type="Pfam" id="PF00530">
    <property type="entry name" value="SRCR"/>
    <property type="match status" value="2"/>
</dbReference>
<protein>
    <submittedName>
        <fullName evidence="6">DMBT1 protein</fullName>
    </submittedName>
</protein>
<keyword evidence="7" id="KW-1185">Reference proteome</keyword>
<dbReference type="SMART" id="SM00202">
    <property type="entry name" value="SR"/>
    <property type="match status" value="1"/>
</dbReference>
<gene>
    <name evidence="6" type="primary">Dmbt1_14</name>
    <name evidence="6" type="ORF">ALELAT_R04159</name>
</gene>
<evidence type="ECO:0000256" key="1">
    <source>
        <dbReference type="ARBA" id="ARBA00022729"/>
    </source>
</evidence>
<feature type="non-terminal residue" evidence="6">
    <location>
        <position position="1"/>
    </location>
</feature>
<keyword evidence="1" id="KW-0732">Signal</keyword>
<feature type="domain" description="SRCR" evidence="5">
    <location>
        <begin position="1"/>
        <end position="92"/>
    </location>
</feature>